<dbReference type="AlphaFoldDB" id="A0A2T9Z928"/>
<organism evidence="2 3">
    <name type="scientific">Smittium megazygosporum</name>
    <dbReference type="NCBI Taxonomy" id="133381"/>
    <lineage>
        <taxon>Eukaryota</taxon>
        <taxon>Fungi</taxon>
        <taxon>Fungi incertae sedis</taxon>
        <taxon>Zoopagomycota</taxon>
        <taxon>Kickxellomycotina</taxon>
        <taxon>Harpellomycetes</taxon>
        <taxon>Harpellales</taxon>
        <taxon>Legeriomycetaceae</taxon>
        <taxon>Smittium</taxon>
    </lineage>
</organism>
<protein>
    <submittedName>
        <fullName evidence="2">Uncharacterized protein</fullName>
    </submittedName>
</protein>
<gene>
    <name evidence="2" type="ORF">BB560_004553</name>
</gene>
<evidence type="ECO:0000256" key="1">
    <source>
        <dbReference type="SAM" id="SignalP"/>
    </source>
</evidence>
<sequence length="193" mass="22475">MKTQNFKIAFVVLFFFRLFVVSSELITLVGDQNAGNTGESNEDVENEIKLIDMPTLISEGTYSRKNKETQVDIDFKIYIELIYNLKTIFSETYHKATIPGKIATHIYKYQIINKSGRFYRVRINTIRDKRDWANLINNSKIEVNVEMTIIVVGCVTADLEFENQTRRVDLWGCSMPKWIEVSLILHPKHLEYA</sequence>
<keyword evidence="3" id="KW-1185">Reference proteome</keyword>
<feature type="signal peptide" evidence="1">
    <location>
        <begin position="1"/>
        <end position="23"/>
    </location>
</feature>
<evidence type="ECO:0000313" key="3">
    <source>
        <dbReference type="Proteomes" id="UP000245609"/>
    </source>
</evidence>
<accession>A0A2T9Z928</accession>
<dbReference type="Proteomes" id="UP000245609">
    <property type="component" value="Unassembled WGS sequence"/>
</dbReference>
<reference evidence="2 3" key="1">
    <citation type="journal article" date="2018" name="MBio">
        <title>Comparative Genomics Reveals the Core Gene Toolbox for the Fungus-Insect Symbiosis.</title>
        <authorList>
            <person name="Wang Y."/>
            <person name="Stata M."/>
            <person name="Wang W."/>
            <person name="Stajich J.E."/>
            <person name="White M.M."/>
            <person name="Moncalvo J.M."/>
        </authorList>
    </citation>
    <scope>NUCLEOTIDE SEQUENCE [LARGE SCALE GENOMIC DNA]</scope>
    <source>
        <strain evidence="2 3">SC-DP-2</strain>
    </source>
</reference>
<dbReference type="EMBL" id="MBFS01001424">
    <property type="protein sequence ID" value="PVV01045.1"/>
    <property type="molecule type" value="Genomic_DNA"/>
</dbReference>
<name>A0A2T9Z928_9FUNG</name>
<evidence type="ECO:0000313" key="2">
    <source>
        <dbReference type="EMBL" id="PVV01045.1"/>
    </source>
</evidence>
<comment type="caution">
    <text evidence="2">The sequence shown here is derived from an EMBL/GenBank/DDBJ whole genome shotgun (WGS) entry which is preliminary data.</text>
</comment>
<feature type="chain" id="PRO_5015694435" evidence="1">
    <location>
        <begin position="24"/>
        <end position="193"/>
    </location>
</feature>
<proteinExistence type="predicted"/>
<keyword evidence="1" id="KW-0732">Signal</keyword>